<keyword evidence="4" id="KW-0804">Transcription</keyword>
<dbReference type="Pfam" id="PF03466">
    <property type="entry name" value="LysR_substrate"/>
    <property type="match status" value="1"/>
</dbReference>
<dbReference type="InterPro" id="IPR005119">
    <property type="entry name" value="LysR_subst-bd"/>
</dbReference>
<comment type="similarity">
    <text evidence="1">Belongs to the LysR transcriptional regulatory family.</text>
</comment>
<dbReference type="RefSeq" id="WP_259449965.1">
    <property type="nucleotide sequence ID" value="NZ_CP119520.1"/>
</dbReference>
<evidence type="ECO:0000313" key="6">
    <source>
        <dbReference type="EMBL" id="MCS0630871.1"/>
    </source>
</evidence>
<sequence>MKLSQLHMLVAVADHGSFSAAAAELGCTQSRISHAIAALERELDTRLLSRARDGSLPTEAGLRVLDKARAMLRLEDALRASVREDDAIEGRVRIACFRSIGTHLLPYVVEALAARHPQLVLDIDDACNDRLEVVAALRAGRADVGIAQLPVEDGFVVHPYVADDYVLVVPAARAFAQPVTWDQLDGLPFIRLGCSGADAILARCRAAGLTASAERTLGNDTSIAAMVARGMGWSILPRLATYPEPDEVRVLPLPIPARRQFALAGSRDTMRSARVKAVLDVLRDRRLLAATRAYQAGILRCP</sequence>
<accession>A0ABT2C203</accession>
<dbReference type="InterPro" id="IPR036388">
    <property type="entry name" value="WH-like_DNA-bd_sf"/>
</dbReference>
<name>A0ABT2C203_9BURK</name>
<dbReference type="PROSITE" id="PS50931">
    <property type="entry name" value="HTH_LYSR"/>
    <property type="match status" value="1"/>
</dbReference>
<dbReference type="PANTHER" id="PTHR30346:SF28">
    <property type="entry name" value="HTH-TYPE TRANSCRIPTIONAL REGULATOR CYNR"/>
    <property type="match status" value="1"/>
</dbReference>
<evidence type="ECO:0000256" key="2">
    <source>
        <dbReference type="ARBA" id="ARBA00023015"/>
    </source>
</evidence>
<evidence type="ECO:0000259" key="5">
    <source>
        <dbReference type="PROSITE" id="PS50931"/>
    </source>
</evidence>
<dbReference type="Gene3D" id="1.10.10.10">
    <property type="entry name" value="Winged helix-like DNA-binding domain superfamily/Winged helix DNA-binding domain"/>
    <property type="match status" value="1"/>
</dbReference>
<dbReference type="Pfam" id="PF00126">
    <property type="entry name" value="HTH_1"/>
    <property type="match status" value="1"/>
</dbReference>
<dbReference type="SUPFAM" id="SSF53850">
    <property type="entry name" value="Periplasmic binding protein-like II"/>
    <property type="match status" value="1"/>
</dbReference>
<dbReference type="Gene3D" id="3.40.190.10">
    <property type="entry name" value="Periplasmic binding protein-like II"/>
    <property type="match status" value="2"/>
</dbReference>
<keyword evidence="3" id="KW-0238">DNA-binding</keyword>
<feature type="domain" description="HTH lysR-type" evidence="5">
    <location>
        <begin position="1"/>
        <end position="58"/>
    </location>
</feature>
<proteinExistence type="inferred from homology"/>
<evidence type="ECO:0000256" key="4">
    <source>
        <dbReference type="ARBA" id="ARBA00023163"/>
    </source>
</evidence>
<dbReference type="PRINTS" id="PR00039">
    <property type="entry name" value="HTHLYSR"/>
</dbReference>
<dbReference type="InterPro" id="IPR000847">
    <property type="entry name" value="LysR_HTH_N"/>
</dbReference>
<protein>
    <submittedName>
        <fullName evidence="6">LysR family transcriptional regulator</fullName>
    </submittedName>
</protein>
<dbReference type="EMBL" id="JANUHC010000005">
    <property type="protein sequence ID" value="MCS0630871.1"/>
    <property type="molecule type" value="Genomic_DNA"/>
</dbReference>
<dbReference type="InterPro" id="IPR036390">
    <property type="entry name" value="WH_DNA-bd_sf"/>
</dbReference>
<dbReference type="CDD" id="cd05466">
    <property type="entry name" value="PBP2_LTTR_substrate"/>
    <property type="match status" value="1"/>
</dbReference>
<evidence type="ECO:0000256" key="1">
    <source>
        <dbReference type="ARBA" id="ARBA00009437"/>
    </source>
</evidence>
<dbReference type="Proteomes" id="UP001165263">
    <property type="component" value="Unassembled WGS sequence"/>
</dbReference>
<dbReference type="SUPFAM" id="SSF46785">
    <property type="entry name" value="Winged helix' DNA-binding domain"/>
    <property type="match status" value="1"/>
</dbReference>
<keyword evidence="7" id="KW-1185">Reference proteome</keyword>
<keyword evidence="2" id="KW-0805">Transcription regulation</keyword>
<gene>
    <name evidence="6" type="ORF">NX786_16170</name>
</gene>
<organism evidence="6 7">
    <name type="scientific">Telluria mixta</name>
    <dbReference type="NCBI Taxonomy" id="34071"/>
    <lineage>
        <taxon>Bacteria</taxon>
        <taxon>Pseudomonadati</taxon>
        <taxon>Pseudomonadota</taxon>
        <taxon>Betaproteobacteria</taxon>
        <taxon>Burkholderiales</taxon>
        <taxon>Oxalobacteraceae</taxon>
        <taxon>Telluria group</taxon>
        <taxon>Telluria</taxon>
    </lineage>
</organism>
<evidence type="ECO:0000256" key="3">
    <source>
        <dbReference type="ARBA" id="ARBA00023125"/>
    </source>
</evidence>
<reference evidence="6" key="1">
    <citation type="submission" date="2022-08" db="EMBL/GenBank/DDBJ databases">
        <title>Reclassification of Massilia species as members of the genera Telluria, Duganella, Pseudoduganella, Mokoshia gen. nov. and Zemynaea gen. nov. using orthogonal and non-orthogonal genome-based approaches.</title>
        <authorList>
            <person name="Bowman J.P."/>
        </authorList>
    </citation>
    <scope>NUCLEOTIDE SEQUENCE</scope>
    <source>
        <strain evidence="6">LMG 11547</strain>
    </source>
</reference>
<evidence type="ECO:0000313" key="7">
    <source>
        <dbReference type="Proteomes" id="UP001165263"/>
    </source>
</evidence>
<dbReference type="PANTHER" id="PTHR30346">
    <property type="entry name" value="TRANSCRIPTIONAL DUAL REGULATOR HCAR-RELATED"/>
    <property type="match status" value="1"/>
</dbReference>
<comment type="caution">
    <text evidence="6">The sequence shown here is derived from an EMBL/GenBank/DDBJ whole genome shotgun (WGS) entry which is preliminary data.</text>
</comment>